<feature type="compositionally biased region" description="Basic and acidic residues" evidence="1">
    <location>
        <begin position="74"/>
        <end position="87"/>
    </location>
</feature>
<sequence>FLPPSKTINSEFYRQQLMRLEQEVEKKPSKCESDSRTEGSVQICSSVAQQNPYLLQARRKAFFKLVAHKDRVTPTARRERTARDVSRTRASRPSLRPVESKMFVGKRNNNASEKPVKVKRWSRGGGRRAARRALRACTLHAACFRVRFRGLVLESNKWKDIESPIN</sequence>
<protein>
    <submittedName>
        <fullName evidence="2">Uncharacterized protein</fullName>
    </submittedName>
</protein>
<evidence type="ECO:0000256" key="1">
    <source>
        <dbReference type="SAM" id="MobiDB-lite"/>
    </source>
</evidence>
<evidence type="ECO:0000313" key="2">
    <source>
        <dbReference type="EMBL" id="GBP87068.1"/>
    </source>
</evidence>
<dbReference type="EMBL" id="BGZK01001834">
    <property type="protein sequence ID" value="GBP87068.1"/>
    <property type="molecule type" value="Genomic_DNA"/>
</dbReference>
<gene>
    <name evidence="2" type="ORF">EVAR_99972_1</name>
</gene>
<evidence type="ECO:0000313" key="3">
    <source>
        <dbReference type="Proteomes" id="UP000299102"/>
    </source>
</evidence>
<feature type="non-terminal residue" evidence="2">
    <location>
        <position position="1"/>
    </location>
</feature>
<organism evidence="2 3">
    <name type="scientific">Eumeta variegata</name>
    <name type="common">Bagworm moth</name>
    <name type="synonym">Eumeta japonica</name>
    <dbReference type="NCBI Taxonomy" id="151549"/>
    <lineage>
        <taxon>Eukaryota</taxon>
        <taxon>Metazoa</taxon>
        <taxon>Ecdysozoa</taxon>
        <taxon>Arthropoda</taxon>
        <taxon>Hexapoda</taxon>
        <taxon>Insecta</taxon>
        <taxon>Pterygota</taxon>
        <taxon>Neoptera</taxon>
        <taxon>Endopterygota</taxon>
        <taxon>Lepidoptera</taxon>
        <taxon>Glossata</taxon>
        <taxon>Ditrysia</taxon>
        <taxon>Tineoidea</taxon>
        <taxon>Psychidae</taxon>
        <taxon>Oiketicinae</taxon>
        <taxon>Eumeta</taxon>
    </lineage>
</organism>
<comment type="caution">
    <text evidence="2">The sequence shown here is derived from an EMBL/GenBank/DDBJ whole genome shotgun (WGS) entry which is preliminary data.</text>
</comment>
<proteinExistence type="predicted"/>
<dbReference type="Proteomes" id="UP000299102">
    <property type="component" value="Unassembled WGS sequence"/>
</dbReference>
<feature type="region of interest" description="Disordered" evidence="1">
    <location>
        <begin position="74"/>
        <end position="96"/>
    </location>
</feature>
<keyword evidence="3" id="KW-1185">Reference proteome</keyword>
<reference evidence="2 3" key="1">
    <citation type="journal article" date="2019" name="Commun. Biol.">
        <title>The bagworm genome reveals a unique fibroin gene that provides high tensile strength.</title>
        <authorList>
            <person name="Kono N."/>
            <person name="Nakamura H."/>
            <person name="Ohtoshi R."/>
            <person name="Tomita M."/>
            <person name="Numata K."/>
            <person name="Arakawa K."/>
        </authorList>
    </citation>
    <scope>NUCLEOTIDE SEQUENCE [LARGE SCALE GENOMIC DNA]</scope>
</reference>
<dbReference type="AlphaFoldDB" id="A0A4C1ZGZ5"/>
<accession>A0A4C1ZGZ5</accession>
<name>A0A4C1ZGZ5_EUMVA</name>